<dbReference type="Gene3D" id="1.20.120.1220">
    <property type="match status" value="1"/>
</dbReference>
<dbReference type="Pfam" id="PF06750">
    <property type="entry name" value="A24_N_bact"/>
    <property type="match status" value="1"/>
</dbReference>
<keyword evidence="9" id="KW-0511">Multifunctional enzyme</keyword>
<accession>A0A9D1NK13</accession>
<evidence type="ECO:0000259" key="12">
    <source>
        <dbReference type="Pfam" id="PF06750"/>
    </source>
</evidence>
<comment type="function">
    <text evidence="9">Plays an essential role in type IV pili and type II pseudopili formation by proteolytically removing the leader sequence from substrate proteins and subsequently monomethylating the alpha-amino group of the newly exposed N-terminal phenylalanine.</text>
</comment>
<evidence type="ECO:0000313" key="14">
    <source>
        <dbReference type="Proteomes" id="UP000886812"/>
    </source>
</evidence>
<feature type="domain" description="Prepilin peptidase A24 N-terminal" evidence="12">
    <location>
        <begin position="22"/>
        <end position="101"/>
    </location>
</feature>
<evidence type="ECO:0000313" key="13">
    <source>
        <dbReference type="EMBL" id="HIV03937.1"/>
    </source>
</evidence>
<dbReference type="PANTHER" id="PTHR30487">
    <property type="entry name" value="TYPE 4 PREPILIN-LIKE PROTEINS LEADER PEPTIDE-PROCESSING ENZYME"/>
    <property type="match status" value="1"/>
</dbReference>
<keyword evidence="3" id="KW-1003">Cell membrane</keyword>
<evidence type="ECO:0000259" key="11">
    <source>
        <dbReference type="Pfam" id="PF01478"/>
    </source>
</evidence>
<dbReference type="InterPro" id="IPR014032">
    <property type="entry name" value="Peptidase_A24A_bac"/>
</dbReference>
<feature type="transmembrane region" description="Helical" evidence="10">
    <location>
        <begin position="12"/>
        <end position="35"/>
    </location>
</feature>
<dbReference type="EC" id="3.4.23.43" evidence="9"/>
<keyword evidence="9" id="KW-0489">Methyltransferase</keyword>
<feature type="transmembrane region" description="Helical" evidence="10">
    <location>
        <begin position="137"/>
        <end position="155"/>
    </location>
</feature>
<dbReference type="GO" id="GO:0005886">
    <property type="term" value="C:plasma membrane"/>
    <property type="evidence" value="ECO:0007669"/>
    <property type="project" value="UniProtKB-SubCell"/>
</dbReference>
<evidence type="ECO:0000256" key="7">
    <source>
        <dbReference type="ARBA" id="ARBA00023136"/>
    </source>
</evidence>
<sequence length="301" mass="32289">MLEAFKETQAAFPWFFTGAFFVFGAVVGSFLNVCIFRIPKGESIVVPGSHCACGAPVPPHLNVPVLSWIFLRGRAACCGRKISLRYPATELLVACLFAAAWHFLPWELAVHAMIFFAFAVVLAFIDWDTMLLPDSVNAPFALAGLICGAAFPRALGATEPLAGFFLACVGLGVGSMLLYWFRYFTSLLLGRETMGEGDVILLGGIGAFCGWRGAAFAFFGAAFVGLFAWALVRIFSRGGNARAAREREAARLSCEGDEAGAEAFSGESSSAFPLGPWLLIAAAVHLAFGEKIFRFLAHSAF</sequence>
<organism evidence="13 14">
    <name type="scientific">Candidatus Spyradosoma merdigallinarum</name>
    <dbReference type="NCBI Taxonomy" id="2840950"/>
    <lineage>
        <taxon>Bacteria</taxon>
        <taxon>Pseudomonadati</taxon>
        <taxon>Verrucomicrobiota</taxon>
        <taxon>Opitutia</taxon>
        <taxon>Opitutia incertae sedis</taxon>
        <taxon>Candidatus Spyradosoma</taxon>
    </lineage>
</organism>
<comment type="caution">
    <text evidence="13">The sequence shown here is derived from an EMBL/GenBank/DDBJ whole genome shotgun (WGS) entry which is preliminary data.</text>
</comment>
<evidence type="ECO:0000256" key="10">
    <source>
        <dbReference type="SAM" id="Phobius"/>
    </source>
</evidence>
<protein>
    <recommendedName>
        <fullName evidence="9">Prepilin leader peptidase/N-methyltransferase</fullName>
        <ecNumber evidence="9">2.1.1.-</ecNumber>
        <ecNumber evidence="9">3.4.23.43</ecNumber>
    </recommendedName>
</protein>
<keyword evidence="9" id="KW-0645">Protease</keyword>
<keyword evidence="7 10" id="KW-0472">Membrane</keyword>
<keyword evidence="9" id="KW-0808">Transferase</keyword>
<evidence type="ECO:0000256" key="4">
    <source>
        <dbReference type="ARBA" id="ARBA00022519"/>
    </source>
</evidence>
<dbReference type="PANTHER" id="PTHR30487:SF0">
    <property type="entry name" value="PREPILIN LEADER PEPTIDASE_N-METHYLTRANSFERASE-RELATED"/>
    <property type="match status" value="1"/>
</dbReference>
<proteinExistence type="inferred from homology"/>
<evidence type="ECO:0000256" key="5">
    <source>
        <dbReference type="ARBA" id="ARBA00022692"/>
    </source>
</evidence>
<reference evidence="13" key="1">
    <citation type="submission" date="2020-10" db="EMBL/GenBank/DDBJ databases">
        <authorList>
            <person name="Gilroy R."/>
        </authorList>
    </citation>
    <scope>NUCLEOTIDE SEQUENCE</scope>
    <source>
        <strain evidence="13">10669</strain>
    </source>
</reference>
<name>A0A9D1NK13_9BACT</name>
<dbReference type="GO" id="GO:0008168">
    <property type="term" value="F:methyltransferase activity"/>
    <property type="evidence" value="ECO:0007669"/>
    <property type="project" value="UniProtKB-KW"/>
</dbReference>
<reference evidence="13" key="2">
    <citation type="journal article" date="2021" name="PeerJ">
        <title>Extensive microbial diversity within the chicken gut microbiome revealed by metagenomics and culture.</title>
        <authorList>
            <person name="Gilroy R."/>
            <person name="Ravi A."/>
            <person name="Getino M."/>
            <person name="Pursley I."/>
            <person name="Horton D.L."/>
            <person name="Alikhan N.F."/>
            <person name="Baker D."/>
            <person name="Gharbi K."/>
            <person name="Hall N."/>
            <person name="Watson M."/>
            <person name="Adriaenssens E.M."/>
            <person name="Foster-Nyarko E."/>
            <person name="Jarju S."/>
            <person name="Secka A."/>
            <person name="Antonio M."/>
            <person name="Oren A."/>
            <person name="Chaudhuri R.R."/>
            <person name="La Ragione R."/>
            <person name="Hildebrand F."/>
            <person name="Pallen M.J."/>
        </authorList>
    </citation>
    <scope>NUCLEOTIDE SEQUENCE</scope>
    <source>
        <strain evidence="13">10669</strain>
    </source>
</reference>
<evidence type="ECO:0000256" key="1">
    <source>
        <dbReference type="ARBA" id="ARBA00004429"/>
    </source>
</evidence>
<comment type="subcellular location">
    <subcellularLocation>
        <location evidence="1">Cell inner membrane</location>
        <topology evidence="1">Multi-pass membrane protein</topology>
    </subcellularLocation>
    <subcellularLocation>
        <location evidence="9">Cell membrane</location>
        <topology evidence="9">Multi-pass membrane protein</topology>
    </subcellularLocation>
</comment>
<keyword evidence="4" id="KW-0997">Cell inner membrane</keyword>
<evidence type="ECO:0000256" key="6">
    <source>
        <dbReference type="ARBA" id="ARBA00022989"/>
    </source>
</evidence>
<dbReference type="InterPro" id="IPR010627">
    <property type="entry name" value="Prepilin_pept_A24_N"/>
</dbReference>
<dbReference type="Proteomes" id="UP000886812">
    <property type="component" value="Unassembled WGS sequence"/>
</dbReference>
<feature type="transmembrane region" description="Helical" evidence="10">
    <location>
        <begin position="108"/>
        <end position="125"/>
    </location>
</feature>
<keyword evidence="9" id="KW-0378">Hydrolase</keyword>
<evidence type="ECO:0000256" key="2">
    <source>
        <dbReference type="ARBA" id="ARBA00005801"/>
    </source>
</evidence>
<dbReference type="GO" id="GO:0006465">
    <property type="term" value="P:signal peptide processing"/>
    <property type="evidence" value="ECO:0007669"/>
    <property type="project" value="TreeGrafter"/>
</dbReference>
<feature type="domain" description="Prepilin type IV endopeptidase peptidase" evidence="11">
    <location>
        <begin position="113"/>
        <end position="228"/>
    </location>
</feature>
<feature type="transmembrane region" description="Helical" evidence="10">
    <location>
        <begin position="201"/>
        <end position="232"/>
    </location>
</feature>
<evidence type="ECO:0000256" key="3">
    <source>
        <dbReference type="ARBA" id="ARBA00022475"/>
    </source>
</evidence>
<keyword evidence="6 10" id="KW-1133">Transmembrane helix</keyword>
<comment type="catalytic activity">
    <reaction evidence="9">
        <text>Typically cleaves a -Gly-|-Phe- bond to release an N-terminal, basic peptide of 5-8 residues from type IV prepilin, and then N-methylates the new N-terminal amino group, the methyl donor being S-adenosyl-L-methionine.</text>
        <dbReference type="EC" id="3.4.23.43"/>
    </reaction>
</comment>
<comment type="similarity">
    <text evidence="2 8">Belongs to the peptidase A24 family.</text>
</comment>
<dbReference type="Pfam" id="PF01478">
    <property type="entry name" value="Peptidase_A24"/>
    <property type="match status" value="1"/>
</dbReference>
<evidence type="ECO:0000256" key="9">
    <source>
        <dbReference type="RuleBase" id="RU003794"/>
    </source>
</evidence>
<keyword evidence="5 9" id="KW-0812">Transmembrane</keyword>
<dbReference type="EC" id="2.1.1.-" evidence="9"/>
<dbReference type="AlphaFoldDB" id="A0A9D1NK13"/>
<feature type="transmembrane region" description="Helical" evidence="10">
    <location>
        <begin position="161"/>
        <end position="181"/>
    </location>
</feature>
<gene>
    <name evidence="13" type="ORF">IAC75_02165</name>
</gene>
<dbReference type="InterPro" id="IPR050882">
    <property type="entry name" value="Prepilin_peptidase/N-MTase"/>
</dbReference>
<dbReference type="InterPro" id="IPR000045">
    <property type="entry name" value="Prepilin_IV_endopep_pep"/>
</dbReference>
<dbReference type="PRINTS" id="PR00864">
    <property type="entry name" value="PREPILNPTASE"/>
</dbReference>
<dbReference type="GO" id="GO:0004190">
    <property type="term" value="F:aspartic-type endopeptidase activity"/>
    <property type="evidence" value="ECO:0007669"/>
    <property type="project" value="UniProtKB-EC"/>
</dbReference>
<dbReference type="GO" id="GO:0032259">
    <property type="term" value="P:methylation"/>
    <property type="evidence" value="ECO:0007669"/>
    <property type="project" value="UniProtKB-KW"/>
</dbReference>
<dbReference type="EMBL" id="DVOG01000057">
    <property type="protein sequence ID" value="HIV03937.1"/>
    <property type="molecule type" value="Genomic_DNA"/>
</dbReference>
<evidence type="ECO:0000256" key="8">
    <source>
        <dbReference type="RuleBase" id="RU003793"/>
    </source>
</evidence>